<keyword evidence="2" id="KW-1185">Reference proteome</keyword>
<dbReference type="InterPro" id="IPR007801">
    <property type="entry name" value="MbnB/TglH/ChrH"/>
</dbReference>
<dbReference type="Pfam" id="PF05114">
    <property type="entry name" value="MbnB_TglH_ChrH"/>
    <property type="match status" value="1"/>
</dbReference>
<comment type="caution">
    <text evidence="1">The sequence shown here is derived from an EMBL/GenBank/DDBJ whole genome shotgun (WGS) entry which is preliminary data.</text>
</comment>
<sequence>MDLNLPKGFGLGLRYSFAEEVVNYDSSPEWFEIAPENWLRRGGFFRRVLERVRERFPVVCHGLSLSVGSPDELNYAFLKQIKSFLKDFDIKVYSEHLSFSSMGGEYLHDLFPLPFTDNTIKFVSDKIRKVQEFLEIPLIIENISYYYTPLKDMEEWEFIKGVLEESGAYLLLDVNNVYVNSVNHGYNPYEFIECMPLDRVAYIHIAGHDKDDRILIDTHGEKVKEEVLELLAYVLSKKPDIPVLLERDNNIPSYGELMSELEEVRSFRGAKRAC</sequence>
<evidence type="ECO:0000313" key="2">
    <source>
        <dbReference type="Proteomes" id="UP000267841"/>
    </source>
</evidence>
<evidence type="ECO:0000313" key="1">
    <source>
        <dbReference type="EMBL" id="RLJ71334.1"/>
    </source>
</evidence>
<dbReference type="PANTHER" id="PTHR42194:SF1">
    <property type="entry name" value="UPF0276 PROTEIN HI_1600"/>
    <property type="match status" value="1"/>
</dbReference>
<dbReference type="AlphaFoldDB" id="A0A497XSQ1"/>
<dbReference type="NCBIfam" id="NF003818">
    <property type="entry name" value="PRK05409.1"/>
    <property type="match status" value="1"/>
</dbReference>
<dbReference type="InterPro" id="IPR036237">
    <property type="entry name" value="Xyl_isomerase-like_sf"/>
</dbReference>
<dbReference type="SUPFAM" id="SSF51658">
    <property type="entry name" value="Xylose isomerase-like"/>
    <property type="match status" value="1"/>
</dbReference>
<accession>A0A497XSQ1</accession>
<gene>
    <name evidence="1" type="ORF">BCF55_1633</name>
</gene>
<dbReference type="RefSeq" id="WP_121012583.1">
    <property type="nucleotide sequence ID" value="NZ_RCCJ01000001.1"/>
</dbReference>
<reference evidence="1 2" key="1">
    <citation type="submission" date="2018-10" db="EMBL/GenBank/DDBJ databases">
        <title>Genomic Encyclopedia of Archaeal and Bacterial Type Strains, Phase II (KMG-II): from individual species to whole genera.</title>
        <authorList>
            <person name="Goeker M."/>
        </authorList>
    </citation>
    <scope>NUCLEOTIDE SEQUENCE [LARGE SCALE GENOMIC DNA]</scope>
    <source>
        <strain evidence="1 2">DSM 16510</strain>
    </source>
</reference>
<dbReference type="Gene3D" id="3.20.20.150">
    <property type="entry name" value="Divalent-metal-dependent TIM barrel enzymes"/>
    <property type="match status" value="1"/>
</dbReference>
<dbReference type="PANTHER" id="PTHR42194">
    <property type="entry name" value="UPF0276 PROTEIN HI_1600"/>
    <property type="match status" value="1"/>
</dbReference>
<organism evidence="1 2">
    <name type="scientific">Hydrogenivirga caldilitoris</name>
    <dbReference type="NCBI Taxonomy" id="246264"/>
    <lineage>
        <taxon>Bacteria</taxon>
        <taxon>Pseudomonadati</taxon>
        <taxon>Aquificota</taxon>
        <taxon>Aquificia</taxon>
        <taxon>Aquificales</taxon>
        <taxon>Aquificaceae</taxon>
        <taxon>Hydrogenivirga</taxon>
    </lineage>
</organism>
<name>A0A497XSQ1_9AQUI</name>
<dbReference type="EMBL" id="RCCJ01000001">
    <property type="protein sequence ID" value="RLJ71334.1"/>
    <property type="molecule type" value="Genomic_DNA"/>
</dbReference>
<dbReference type="Proteomes" id="UP000267841">
    <property type="component" value="Unassembled WGS sequence"/>
</dbReference>
<protein>
    <submittedName>
        <fullName evidence="1">Uncharacterized protein</fullName>
    </submittedName>
</protein>
<proteinExistence type="predicted"/>